<reference evidence="3 4" key="1">
    <citation type="journal article" date="2008" name="Nature">
        <title>The Trichoplax genome and the nature of placozoans.</title>
        <authorList>
            <person name="Srivastava M."/>
            <person name="Begovic E."/>
            <person name="Chapman J."/>
            <person name="Putnam N.H."/>
            <person name="Hellsten U."/>
            <person name="Kawashima T."/>
            <person name="Kuo A."/>
            <person name="Mitros T."/>
            <person name="Salamov A."/>
            <person name="Carpenter M.L."/>
            <person name="Signorovitch A.Y."/>
            <person name="Moreno M.A."/>
            <person name="Kamm K."/>
            <person name="Grimwood J."/>
            <person name="Schmutz J."/>
            <person name="Shapiro H."/>
            <person name="Grigoriev I.V."/>
            <person name="Buss L.W."/>
            <person name="Schierwater B."/>
            <person name="Dellaporta S.L."/>
            <person name="Rokhsar D.S."/>
        </authorList>
    </citation>
    <scope>NUCLEOTIDE SEQUENCE [LARGE SCALE GENOMIC DNA]</scope>
    <source>
        <strain evidence="3 4">Grell-BS-1999</strain>
    </source>
</reference>
<evidence type="ECO:0000313" key="4">
    <source>
        <dbReference type="Proteomes" id="UP000009022"/>
    </source>
</evidence>
<feature type="region of interest" description="Disordered" evidence="1">
    <location>
        <begin position="138"/>
        <end position="163"/>
    </location>
</feature>
<accession>B3S3S1</accession>
<dbReference type="InterPro" id="IPR035441">
    <property type="entry name" value="TFIIS/LEDGF_dom_sf"/>
</dbReference>
<evidence type="ECO:0000256" key="1">
    <source>
        <dbReference type="SAM" id="MobiDB-lite"/>
    </source>
</evidence>
<dbReference type="Gene3D" id="1.20.930.10">
    <property type="entry name" value="Conserved domain common to transcription factors TFIIS, elongin A, CRSP70"/>
    <property type="match status" value="1"/>
</dbReference>
<dbReference type="RefSeq" id="XP_002115062.1">
    <property type="nucleotide sequence ID" value="XM_002115026.1"/>
</dbReference>
<dbReference type="EMBL" id="DS985249">
    <property type="protein sequence ID" value="EDV22518.1"/>
    <property type="molecule type" value="Genomic_DNA"/>
</dbReference>
<dbReference type="SUPFAM" id="SSF47676">
    <property type="entry name" value="Conserved domain common to transcription factors TFIIS, elongin A, CRSP70"/>
    <property type="match status" value="1"/>
</dbReference>
<keyword evidence="4" id="KW-1185">Reference proteome</keyword>
<organism evidence="3 4">
    <name type="scientific">Trichoplax adhaerens</name>
    <name type="common">Trichoplax reptans</name>
    <dbReference type="NCBI Taxonomy" id="10228"/>
    <lineage>
        <taxon>Eukaryota</taxon>
        <taxon>Metazoa</taxon>
        <taxon>Placozoa</taxon>
        <taxon>Uniplacotomia</taxon>
        <taxon>Trichoplacea</taxon>
        <taxon>Trichoplacidae</taxon>
        <taxon>Trichoplax</taxon>
    </lineage>
</organism>
<dbReference type="CTD" id="6756087"/>
<dbReference type="InterPro" id="IPR017923">
    <property type="entry name" value="TFIIS_N"/>
</dbReference>
<evidence type="ECO:0000313" key="3">
    <source>
        <dbReference type="EMBL" id="EDV22518.1"/>
    </source>
</evidence>
<feature type="compositionally biased region" description="Basic and acidic residues" evidence="1">
    <location>
        <begin position="139"/>
        <end position="161"/>
    </location>
</feature>
<protein>
    <recommendedName>
        <fullName evidence="2">TFIIS N-terminal domain-containing protein</fullName>
    </recommendedName>
</protein>
<feature type="region of interest" description="Disordered" evidence="1">
    <location>
        <begin position="248"/>
        <end position="270"/>
    </location>
</feature>
<dbReference type="AlphaFoldDB" id="B3S3S1"/>
<dbReference type="Proteomes" id="UP000009022">
    <property type="component" value="Unassembled WGS sequence"/>
</dbReference>
<dbReference type="KEGG" id="tad:TRIADDRAFT_58825"/>
<dbReference type="Pfam" id="PF08711">
    <property type="entry name" value="Med26"/>
    <property type="match status" value="1"/>
</dbReference>
<dbReference type="HOGENOM" id="CLU_700826_0_0_1"/>
<sequence length="394" mass="44299">MSVLSADVIAEDLKAVFHQIDDEGNTSTQDQEKLQVCINALRNQHQIVSKDILEVIFFTVVVLAGARNSDSEVAAFWRSKAPLRTFVLFSTKTRLGKVVNNIRKKIANEDVKKQLKELLKQWQRDYLRGSNSILQNGDQMKRKFDDSNNVHDGDSQETEPKRIKKSLSDDTLDVINKPAIACIQIPRVESLPIIKNDSTVSTAMTSYGDNINASAFESAIENDNSDTSGVNNDLESLSPTIEIENKTCASTNASKVDKSDSESNDMASGYKIPIPSKVKELNMKADVKRIRKQQASVLDQLLNSISELETQAENNYVRKRSLRLRLDWGVKDKDINKIQNSSNENDISNKVDGVCGRYAFDGSWCTWNIPMPTPNDELVILPYTVFDYEFCFES</sequence>
<dbReference type="GeneID" id="6756087"/>
<gene>
    <name evidence="3" type="ORF">TRIADDRAFT_58825</name>
</gene>
<proteinExistence type="predicted"/>
<feature type="domain" description="TFIIS N-terminal" evidence="2">
    <location>
        <begin position="92"/>
        <end position="125"/>
    </location>
</feature>
<evidence type="ECO:0000259" key="2">
    <source>
        <dbReference type="Pfam" id="PF08711"/>
    </source>
</evidence>
<name>B3S3S1_TRIAD</name>
<dbReference type="InParanoid" id="B3S3S1"/>